<gene>
    <name evidence="5" type="ORF">BWQ96_07727</name>
</gene>
<dbReference type="EMBL" id="NBIV01000158">
    <property type="protein sequence ID" value="PXF42565.1"/>
    <property type="molecule type" value="Genomic_DNA"/>
</dbReference>
<evidence type="ECO:0000256" key="1">
    <source>
        <dbReference type="ARBA" id="ARBA00022658"/>
    </source>
</evidence>
<comment type="caution">
    <text evidence="5">The sequence shown here is derived from an EMBL/GenBank/DDBJ whole genome shotgun (WGS) entry which is preliminary data.</text>
</comment>
<dbReference type="PANTHER" id="PTHR45982:SF1">
    <property type="entry name" value="REGULATOR OF CHROMOSOME CONDENSATION"/>
    <property type="match status" value="1"/>
</dbReference>
<organism evidence="5 6">
    <name type="scientific">Gracilariopsis chorda</name>
    <dbReference type="NCBI Taxonomy" id="448386"/>
    <lineage>
        <taxon>Eukaryota</taxon>
        <taxon>Rhodophyta</taxon>
        <taxon>Florideophyceae</taxon>
        <taxon>Rhodymeniophycidae</taxon>
        <taxon>Gracilariales</taxon>
        <taxon>Gracilariaceae</taxon>
        <taxon>Gracilariopsis</taxon>
    </lineage>
</organism>
<keyword evidence="2" id="KW-0677">Repeat</keyword>
<evidence type="ECO:0000313" key="5">
    <source>
        <dbReference type="EMBL" id="PXF42565.1"/>
    </source>
</evidence>
<protein>
    <submittedName>
        <fullName evidence="5">X-linked retinitis pigmentosa GTPase regulator</fullName>
    </submittedName>
</protein>
<dbReference type="PROSITE" id="PS00626">
    <property type="entry name" value="RCC1_2"/>
    <property type="match status" value="1"/>
</dbReference>
<dbReference type="InterPro" id="IPR051553">
    <property type="entry name" value="Ran_GTPase-activating"/>
</dbReference>
<feature type="repeat" description="RCC1" evidence="3">
    <location>
        <begin position="164"/>
        <end position="215"/>
    </location>
</feature>
<feature type="domain" description="RCC1-like" evidence="4">
    <location>
        <begin position="103"/>
        <end position="455"/>
    </location>
</feature>
<feature type="repeat" description="RCC1" evidence="3">
    <location>
        <begin position="395"/>
        <end position="460"/>
    </location>
</feature>
<dbReference type="InterPro" id="IPR058923">
    <property type="entry name" value="RCC1-like_dom"/>
</dbReference>
<feature type="repeat" description="RCC1" evidence="3">
    <location>
        <begin position="216"/>
        <end position="264"/>
    </location>
</feature>
<dbReference type="InterPro" id="IPR000408">
    <property type="entry name" value="Reg_chr_condens"/>
</dbReference>
<evidence type="ECO:0000256" key="3">
    <source>
        <dbReference type="PROSITE-ProRule" id="PRU00235"/>
    </source>
</evidence>
<keyword evidence="1" id="KW-0344">Guanine-nucleotide releasing factor</keyword>
<dbReference type="PANTHER" id="PTHR45982">
    <property type="entry name" value="REGULATOR OF CHROMOSOME CONDENSATION"/>
    <property type="match status" value="1"/>
</dbReference>
<dbReference type="PRINTS" id="PR00633">
    <property type="entry name" value="RCCNDNSATION"/>
</dbReference>
<name>A0A2V3IKE7_9FLOR</name>
<dbReference type="GO" id="GO:0005085">
    <property type="term" value="F:guanyl-nucleotide exchange factor activity"/>
    <property type="evidence" value="ECO:0007669"/>
    <property type="project" value="TreeGrafter"/>
</dbReference>
<dbReference type="Gene3D" id="2.130.10.30">
    <property type="entry name" value="Regulator of chromosome condensation 1/beta-lactamase-inhibitor protein II"/>
    <property type="match status" value="2"/>
</dbReference>
<dbReference type="Pfam" id="PF25390">
    <property type="entry name" value="WD40_RLD"/>
    <property type="match status" value="1"/>
</dbReference>
<keyword evidence="6" id="KW-1185">Reference proteome</keyword>
<dbReference type="PROSITE" id="PS50012">
    <property type="entry name" value="RCC1_3"/>
    <property type="match status" value="4"/>
</dbReference>
<dbReference type="InterPro" id="IPR009091">
    <property type="entry name" value="RCC1/BLIP-II"/>
</dbReference>
<feature type="repeat" description="RCC1" evidence="3">
    <location>
        <begin position="265"/>
        <end position="315"/>
    </location>
</feature>
<accession>A0A2V3IKE7</accession>
<dbReference type="Proteomes" id="UP000247409">
    <property type="component" value="Unassembled WGS sequence"/>
</dbReference>
<dbReference type="OrthoDB" id="10253607at2759"/>
<reference evidence="5 6" key="1">
    <citation type="journal article" date="2018" name="Mol. Biol. Evol.">
        <title>Analysis of the draft genome of the red seaweed Gracilariopsis chorda provides insights into genome size evolution in Rhodophyta.</title>
        <authorList>
            <person name="Lee J."/>
            <person name="Yang E.C."/>
            <person name="Graf L."/>
            <person name="Yang J.H."/>
            <person name="Qiu H."/>
            <person name="Zel Zion U."/>
            <person name="Chan C.X."/>
            <person name="Stephens T.G."/>
            <person name="Weber A.P.M."/>
            <person name="Boo G.H."/>
            <person name="Boo S.M."/>
            <person name="Kim K.M."/>
            <person name="Shin Y."/>
            <person name="Jung M."/>
            <person name="Lee S.J."/>
            <person name="Yim H.S."/>
            <person name="Lee J.H."/>
            <person name="Bhattacharya D."/>
            <person name="Yoon H.S."/>
        </authorList>
    </citation>
    <scope>NUCLEOTIDE SEQUENCE [LARGE SCALE GENOMIC DNA]</scope>
    <source>
        <strain evidence="5 6">SKKU-2015</strain>
        <tissue evidence="5">Whole body</tissue>
    </source>
</reference>
<dbReference type="AlphaFoldDB" id="A0A2V3IKE7"/>
<evidence type="ECO:0000256" key="2">
    <source>
        <dbReference type="ARBA" id="ARBA00022737"/>
    </source>
</evidence>
<proteinExistence type="predicted"/>
<dbReference type="GO" id="GO:0005737">
    <property type="term" value="C:cytoplasm"/>
    <property type="evidence" value="ECO:0007669"/>
    <property type="project" value="TreeGrafter"/>
</dbReference>
<sequence length="465" mass="49150">MGSYQGPFPTGLSLFTVLPQHLIERLLYCSGLNAKDLAALRCAAQLEKVYTVAAAAEAAAAVLVYAHPNGAALFNNKLPSETWISLLMFVQRLDGAARPTGATEVWTAGRNEFGQGARPGHVDQNTITQSYRMASDAYEFESPPARIIAVKAGAHHSLAVSELGALHVAGANHRGQLGLGDLSLRSAWTPVLDLKWARVAQVACGLGHTAVLTGEGFVLVTGANDFGQLGLGDRAQRLRFTKVGLPPARMIATGNAHTVVLLENGSVYASGDNSRGQLGGRRDRGRDKFAPIGCFGRQVVRIACGSDTTMLLTVDNMILVTGKRHCGLSVIGGLGMSRVTHLSVGEGFAVASTDESEVAVSVHRKRFQVTDELLHISASCVSAGLSHYAITTDDGCVFATGTNTFGQVAAGEMGLTIEGSQNARVVRPHRVPLSRVAVPPGYRALCVAAGMFHTLFLLEKEEPCV</sequence>
<evidence type="ECO:0000259" key="4">
    <source>
        <dbReference type="Pfam" id="PF25390"/>
    </source>
</evidence>
<evidence type="ECO:0000313" key="6">
    <source>
        <dbReference type="Proteomes" id="UP000247409"/>
    </source>
</evidence>
<dbReference type="STRING" id="448386.A0A2V3IKE7"/>
<dbReference type="SUPFAM" id="SSF50985">
    <property type="entry name" value="RCC1/BLIP-II"/>
    <property type="match status" value="2"/>
</dbReference>